<dbReference type="EMBL" id="BEXD01001037">
    <property type="protein sequence ID" value="GBB91896.1"/>
    <property type="molecule type" value="Genomic_DNA"/>
</dbReference>
<dbReference type="InterPro" id="IPR023210">
    <property type="entry name" value="NADP_OxRdtase_dom"/>
</dbReference>
<reference evidence="3 5" key="1">
    <citation type="submission" date="2017-11" db="EMBL/GenBank/DDBJ databases">
        <title>The genome of Rhizophagus clarus HR1 reveals common genetic basis of auxotrophy among arbuscular mycorrhizal fungi.</title>
        <authorList>
            <person name="Kobayashi Y."/>
        </authorList>
    </citation>
    <scope>NUCLEOTIDE SEQUENCE [LARGE SCALE GENOMIC DNA]</scope>
    <source>
        <strain evidence="3 5">HR1</strain>
    </source>
</reference>
<dbReference type="EMBL" id="BLAL01000213">
    <property type="protein sequence ID" value="GES92203.1"/>
    <property type="molecule type" value="Genomic_DNA"/>
</dbReference>
<evidence type="ECO:0000256" key="1">
    <source>
        <dbReference type="ARBA" id="ARBA00023002"/>
    </source>
</evidence>
<dbReference type="Pfam" id="PF00248">
    <property type="entry name" value="Aldo_ket_red"/>
    <property type="match status" value="2"/>
</dbReference>
<comment type="caution">
    <text evidence="3">The sequence shown here is derived from an EMBL/GenBank/DDBJ whole genome shotgun (WGS) entry which is preliminary data.</text>
</comment>
<gene>
    <name evidence="4" type="ORF">RCL2_001899000</name>
    <name evidence="3" type="ORF">RclHR1_19310003</name>
</gene>
<name>A0A2Z6RHJ3_9GLOM</name>
<dbReference type="GO" id="GO:0016491">
    <property type="term" value="F:oxidoreductase activity"/>
    <property type="evidence" value="ECO:0007669"/>
    <property type="project" value="UniProtKB-KW"/>
</dbReference>
<dbReference type="SUPFAM" id="SSF51430">
    <property type="entry name" value="NAD(P)-linked oxidoreductase"/>
    <property type="match status" value="1"/>
</dbReference>
<dbReference type="PANTHER" id="PTHR43625:SF40">
    <property type="entry name" value="ALDO-KETO REDUCTASE YAKC [NADP(+)]"/>
    <property type="match status" value="1"/>
</dbReference>
<dbReference type="AlphaFoldDB" id="A0A2Z6RHJ3"/>
<dbReference type="PANTHER" id="PTHR43625">
    <property type="entry name" value="AFLATOXIN B1 ALDEHYDE REDUCTASE"/>
    <property type="match status" value="1"/>
</dbReference>
<feature type="domain" description="NADP-dependent oxidoreductase" evidence="2">
    <location>
        <begin position="92"/>
        <end position="255"/>
    </location>
</feature>
<proteinExistence type="predicted"/>
<dbReference type="Proteomes" id="UP000247702">
    <property type="component" value="Unassembled WGS sequence"/>
</dbReference>
<keyword evidence="1" id="KW-0560">Oxidoreductase</keyword>
<keyword evidence="5" id="KW-1185">Reference proteome</keyword>
<evidence type="ECO:0000313" key="4">
    <source>
        <dbReference type="EMBL" id="GES92203.1"/>
    </source>
</evidence>
<dbReference type="Gene3D" id="3.20.20.100">
    <property type="entry name" value="NADP-dependent oxidoreductase domain"/>
    <property type="match status" value="1"/>
</dbReference>
<accession>A0A2Z6RHJ3</accession>
<evidence type="ECO:0000259" key="2">
    <source>
        <dbReference type="Pfam" id="PF00248"/>
    </source>
</evidence>
<protein>
    <submittedName>
        <fullName evidence="4">Aldo/keto reductase</fullName>
    </submittedName>
</protein>
<evidence type="ECO:0000313" key="3">
    <source>
        <dbReference type="EMBL" id="GBB91896.1"/>
    </source>
</evidence>
<sequence>MLFREFGKTGVKVSAIGLGCMGMSDCYGPADEQESINVLNRSIELGCTLWDTADMYGVGANEILLSKVLKERRDEVFLCTKCGIVREPSGELQCIDLYYQHRIDPNTPIEDTVGALAERVKEGKIKYIGLSECSAETLRRAYKFILLLPFNPWTLDIETNGIIEACRELGVTIVAYSPLGHGFLTGKYKSLDDFAPDDWRRTIPRFQGENFAMNLEIADKFNEFADKKGVAASQLCLAWVLAQGDNIIAIPGQKNEIFRRKSRNSKCSTYF</sequence>
<dbReference type="GO" id="GO:0005737">
    <property type="term" value="C:cytoplasm"/>
    <property type="evidence" value="ECO:0007669"/>
    <property type="project" value="TreeGrafter"/>
</dbReference>
<dbReference type="Proteomes" id="UP000615446">
    <property type="component" value="Unassembled WGS sequence"/>
</dbReference>
<dbReference type="InterPro" id="IPR036812">
    <property type="entry name" value="NAD(P)_OxRdtase_dom_sf"/>
</dbReference>
<dbReference type="STRING" id="94130.A0A2Z6RHJ3"/>
<evidence type="ECO:0000313" key="5">
    <source>
        <dbReference type="Proteomes" id="UP000247702"/>
    </source>
</evidence>
<organism evidence="3 5">
    <name type="scientific">Rhizophagus clarus</name>
    <dbReference type="NCBI Taxonomy" id="94130"/>
    <lineage>
        <taxon>Eukaryota</taxon>
        <taxon>Fungi</taxon>
        <taxon>Fungi incertae sedis</taxon>
        <taxon>Mucoromycota</taxon>
        <taxon>Glomeromycotina</taxon>
        <taxon>Glomeromycetes</taxon>
        <taxon>Glomerales</taxon>
        <taxon>Glomeraceae</taxon>
        <taxon>Rhizophagus</taxon>
    </lineage>
</organism>
<dbReference type="OrthoDB" id="37537at2759"/>
<feature type="domain" description="NADP-dependent oxidoreductase" evidence="2">
    <location>
        <begin position="15"/>
        <end position="83"/>
    </location>
</feature>
<dbReference type="InterPro" id="IPR050791">
    <property type="entry name" value="Aldo-Keto_reductase"/>
</dbReference>
<reference evidence="4" key="2">
    <citation type="submission" date="2019-10" db="EMBL/GenBank/DDBJ databases">
        <title>Conservation and host-specific expression of non-tandemly repeated heterogenous ribosome RNA gene in arbuscular mycorrhizal fungi.</title>
        <authorList>
            <person name="Maeda T."/>
            <person name="Kobayashi Y."/>
            <person name="Nakagawa T."/>
            <person name="Ezawa T."/>
            <person name="Yamaguchi K."/>
            <person name="Bino T."/>
            <person name="Nishimoto Y."/>
            <person name="Shigenobu S."/>
            <person name="Kawaguchi M."/>
        </authorList>
    </citation>
    <scope>NUCLEOTIDE SEQUENCE</scope>
    <source>
        <strain evidence="4">HR1</strain>
    </source>
</reference>